<dbReference type="InterPro" id="IPR010394">
    <property type="entry name" value="5-nucleotidase"/>
</dbReference>
<feature type="compositionally biased region" description="Polar residues" evidence="1">
    <location>
        <begin position="37"/>
        <end position="46"/>
    </location>
</feature>
<name>A0ABI7X7T2_FELCA</name>
<dbReference type="Gene3D" id="3.40.50.720">
    <property type="entry name" value="NAD(P)-binding Rossmann-like Domain"/>
    <property type="match status" value="1"/>
</dbReference>
<dbReference type="InterPro" id="IPR036291">
    <property type="entry name" value="NAD(P)-bd_dom_sf"/>
</dbReference>
<dbReference type="GeneTree" id="ENSGT00390000017767"/>
<evidence type="ECO:0000256" key="1">
    <source>
        <dbReference type="SAM" id="MobiDB-lite"/>
    </source>
</evidence>
<reference evidence="2 3" key="1">
    <citation type="submission" date="2021-02" db="EMBL/GenBank/DDBJ databases">
        <title>Safari Cat Assemblies.</title>
        <authorList>
            <person name="Bredemeyer K.R."/>
            <person name="Murphy W.J."/>
        </authorList>
    </citation>
    <scope>NUCLEOTIDE SEQUENCE [LARGE SCALE GENOMIC DNA]</scope>
</reference>
<proteinExistence type="predicted"/>
<evidence type="ECO:0008006" key="4">
    <source>
        <dbReference type="Google" id="ProtNLM"/>
    </source>
</evidence>
<organism evidence="2 3">
    <name type="scientific">Felis catus</name>
    <name type="common">Cat</name>
    <name type="synonym">Felis silvestris catus</name>
    <dbReference type="NCBI Taxonomy" id="9685"/>
    <lineage>
        <taxon>Eukaryota</taxon>
        <taxon>Metazoa</taxon>
        <taxon>Chordata</taxon>
        <taxon>Craniata</taxon>
        <taxon>Vertebrata</taxon>
        <taxon>Euteleostomi</taxon>
        <taxon>Mammalia</taxon>
        <taxon>Eutheria</taxon>
        <taxon>Laurasiatheria</taxon>
        <taxon>Carnivora</taxon>
        <taxon>Feliformia</taxon>
        <taxon>Felidae</taxon>
        <taxon>Felinae</taxon>
        <taxon>Felis</taxon>
    </lineage>
</organism>
<reference evidence="2" key="2">
    <citation type="submission" date="2025-08" db="UniProtKB">
        <authorList>
            <consortium name="Ensembl"/>
        </authorList>
    </citation>
    <scope>IDENTIFICATION</scope>
    <source>
        <strain evidence="2">breed Abyssinian</strain>
    </source>
</reference>
<gene>
    <name evidence="2" type="primary">NT5C1B</name>
</gene>
<dbReference type="PRINTS" id="PR00080">
    <property type="entry name" value="SDRFAMILY"/>
</dbReference>
<dbReference type="PANTHER" id="PTHR31367:SF0">
    <property type="entry name" value="CYTOSOLIC 5'-NUCLEOTIDASE 1B"/>
    <property type="match status" value="1"/>
</dbReference>
<feature type="compositionally biased region" description="Low complexity" evidence="1">
    <location>
        <begin position="82"/>
        <end position="103"/>
    </location>
</feature>
<feature type="compositionally biased region" description="Pro residues" evidence="1">
    <location>
        <begin position="115"/>
        <end position="132"/>
    </location>
</feature>
<dbReference type="Pfam" id="PF06189">
    <property type="entry name" value="5-nucleotidase"/>
    <property type="match status" value="1"/>
</dbReference>
<evidence type="ECO:0000313" key="3">
    <source>
        <dbReference type="Proteomes" id="UP000823872"/>
    </source>
</evidence>
<sequence length="709" mass="79878">MSQTSLKQKKKNDTGSKNSKDSIDTEKRKDSEKSGVRLSTQESQESPLPKTDSRGYVVRNQWSRTSRSPSTRAPSVDETRSKSASLKLPTSSTTSRTSSTSPSQQDSQKELSEQPSPPTPPMPLDSSPPTPPESYSQSRRSSKMQENPEAWAHGIARDSMQLREYPPRTPPTEWKSYAQRRTTYSTQLDRDCLSELPRQQQLEEEEEEDEAYWASVRTLYEKTPSCSRPRPPKPKHAITIAVSSRALFNMVDGRKIFEEEGLEKYMEYQLTNENVILTPGPAFRFVKALQHVNARLRELYPNEQDLFDIVLMTNNHAQVGVRLINSVNHYGLLIDRFCLTGGKSPIGYLKAYLTNLYLSADSEKVQEAIQEGIASATMFDGAKDMAYCDTQLRVAFDGDAVLFSDESEHITKEHGLDKFFQHEALFENKPLAQGPLKGFLEDLGRLQKKFYAKDERLLCPIRTYLVTARSAASSGARVLKTLRRWGLEIDEALFLAGAPKGPILEEPRLDVLINNAGIFQCPYMKTEDGFEMQFGVNHLGHFLLTNLLLGLLKSSAPSRIVVVSSKLYKYGDINFEDLNSEQSYNKSFCYSRSKLANILFTRELARRLEGTNVTVNVLHPGIVRTNLGRHIHIPLLVKPLFNLVSWAFFKTPVEGAQTSVYLASSPEVEGVSGKYFGDCKEEALLPKAMDESVTRKLWDISEVMVGILK</sequence>
<feature type="compositionally biased region" description="Low complexity" evidence="1">
    <location>
        <begin position="63"/>
        <end position="74"/>
    </location>
</feature>
<dbReference type="PRINTS" id="PR00081">
    <property type="entry name" value="GDHRDH"/>
</dbReference>
<dbReference type="PANTHER" id="PTHR31367">
    <property type="entry name" value="CYTOSOLIC 5'-NUCLEOTIDASE 1 FAMILY MEMBER"/>
    <property type="match status" value="1"/>
</dbReference>
<keyword evidence="3" id="KW-1185">Reference proteome</keyword>
<dbReference type="Proteomes" id="UP000823872">
    <property type="component" value="Chromosome A3"/>
</dbReference>
<accession>A0ABI7X7T2</accession>
<feature type="region of interest" description="Disordered" evidence="1">
    <location>
        <begin position="1"/>
        <end position="174"/>
    </location>
</feature>
<dbReference type="SUPFAM" id="SSF51735">
    <property type="entry name" value="NAD(P)-binding Rossmann-fold domains"/>
    <property type="match status" value="1"/>
</dbReference>
<reference evidence="2" key="3">
    <citation type="submission" date="2025-09" db="UniProtKB">
        <authorList>
            <consortium name="Ensembl"/>
        </authorList>
    </citation>
    <scope>IDENTIFICATION</scope>
    <source>
        <strain evidence="2">breed Abyssinian</strain>
    </source>
</reference>
<evidence type="ECO:0000313" key="2">
    <source>
        <dbReference type="Ensembl" id="ENSFCTP00005017986.1"/>
    </source>
</evidence>
<dbReference type="InterPro" id="IPR002347">
    <property type="entry name" value="SDR_fam"/>
</dbReference>
<dbReference type="Ensembl" id="ENSFCTT00005027663.1">
    <property type="protein sequence ID" value="ENSFCTP00005017986.1"/>
    <property type="gene ID" value="ENSFCTG00005009829.1"/>
</dbReference>
<feature type="compositionally biased region" description="Basic and acidic residues" evidence="1">
    <location>
        <begin position="11"/>
        <end position="35"/>
    </location>
</feature>
<protein>
    <recommendedName>
        <fullName evidence="4">5'-nucleotidase, cytosolic IB</fullName>
    </recommendedName>
</protein>